<feature type="region of interest" description="Disordered" evidence="1">
    <location>
        <begin position="168"/>
        <end position="649"/>
    </location>
</feature>
<protein>
    <submittedName>
        <fullName evidence="3">Uncharacterized protein</fullName>
    </submittedName>
</protein>
<name>A0ABZ1SS80_9ACTN</name>
<keyword evidence="2" id="KW-0472">Membrane</keyword>
<feature type="compositionally biased region" description="Pro residues" evidence="1">
    <location>
        <begin position="117"/>
        <end position="126"/>
    </location>
</feature>
<proteinExistence type="predicted"/>
<gene>
    <name evidence="3" type="ORF">OG913_02225</name>
</gene>
<dbReference type="Proteomes" id="UP001432011">
    <property type="component" value="Chromosome"/>
</dbReference>
<feature type="compositionally biased region" description="Low complexity" evidence="1">
    <location>
        <begin position="332"/>
        <end position="357"/>
    </location>
</feature>
<keyword evidence="4" id="KW-1185">Reference proteome</keyword>
<accession>A0ABZ1SS80</accession>
<feature type="transmembrane region" description="Helical" evidence="2">
    <location>
        <begin position="28"/>
        <end position="48"/>
    </location>
</feature>
<evidence type="ECO:0000313" key="4">
    <source>
        <dbReference type="Proteomes" id="UP001432011"/>
    </source>
</evidence>
<dbReference type="RefSeq" id="WP_328709653.1">
    <property type="nucleotide sequence ID" value="NZ_CP108085.1"/>
</dbReference>
<evidence type="ECO:0000256" key="2">
    <source>
        <dbReference type="SAM" id="Phobius"/>
    </source>
</evidence>
<keyword evidence="2" id="KW-1133">Transmembrane helix</keyword>
<feature type="compositionally biased region" description="Low complexity" evidence="1">
    <location>
        <begin position="553"/>
        <end position="579"/>
    </location>
</feature>
<feature type="compositionally biased region" description="Low complexity" evidence="1">
    <location>
        <begin position="377"/>
        <end position="435"/>
    </location>
</feature>
<sequence length="698" mass="68859">MILISAALVLAAIVLLIAGVVLGTPPLVMWSIVVSVLSAVCLLIGALLRRHELFPAGGRAAEGTAPTPQGSSVPQLAHVGAVSGAYGGALAGAPAHPVAAPMLAAPPVTHHGALPPQTFPSPPPQRTGPITRPPAGSGRGLAPDAIVIVIPGRKRFHLATCRQLAGRETEELTHEEAREEGFTPCTTCLPEVSTRTAEPEEAPSRGGTARGDAARDESLRAEAAPTTTTPSAGTSGTTGRTPSRPTSADREPPVARFPQPGVPGPRLPESPGPESSGPGTSVAGAAGAAAVPPASGSSAAAPSTEGSSAPSDDEAREEPRETAGKPSGKTAGGETAEQADTAADTTSEAGAATTGGTHTPVDWFGRRAAQEPGAETTPQRPAASAPQSPSSQSSPSASPSASSSGSSSGSSASSRPSATSWSAPAWSPPATGSASGRSDAGTDESLTDTAVHGWFKPGMFSQPWDPARSKAAGEATEDTSSPEGGESGAPAAKGKAKGAASPRQAASSRADDEQARDDQNDSGTADADTASRPEDAPTPAGAGARKPVEPAETPGSGRAGSAASAGSTSGSAPAAGSTAEKSSGKADASNEEDGAGDGDRAAATARPGRAATSRPGGTDTDLEDRGGSGDETGEDRAADAAEPSADGDVPVRVMIGTRRYHKGECPLISGMGDSGVETMTRAEADEAGLTPCSVCQND</sequence>
<keyword evidence="2" id="KW-0812">Transmembrane</keyword>
<reference evidence="3" key="1">
    <citation type="submission" date="2022-10" db="EMBL/GenBank/DDBJ databases">
        <title>The complete genomes of actinobacterial strains from the NBC collection.</title>
        <authorList>
            <person name="Joergensen T.S."/>
            <person name="Alvarez Arevalo M."/>
            <person name="Sterndorff E.B."/>
            <person name="Faurdal D."/>
            <person name="Vuksanovic O."/>
            <person name="Mourched A.-S."/>
            <person name="Charusanti P."/>
            <person name="Shaw S."/>
            <person name="Blin K."/>
            <person name="Weber T."/>
        </authorList>
    </citation>
    <scope>NUCLEOTIDE SEQUENCE</scope>
    <source>
        <strain evidence="3">NBC_00254</strain>
    </source>
</reference>
<feature type="compositionally biased region" description="Low complexity" evidence="1">
    <location>
        <begin position="223"/>
        <end position="246"/>
    </location>
</feature>
<feature type="compositionally biased region" description="Low complexity" evidence="1">
    <location>
        <begin position="481"/>
        <end position="508"/>
    </location>
</feature>
<evidence type="ECO:0000313" key="3">
    <source>
        <dbReference type="EMBL" id="WUP75870.1"/>
    </source>
</evidence>
<organism evidence="3 4">
    <name type="scientific">Microbispora hainanensis</name>
    <dbReference type="NCBI Taxonomy" id="568844"/>
    <lineage>
        <taxon>Bacteria</taxon>
        <taxon>Bacillati</taxon>
        <taxon>Actinomycetota</taxon>
        <taxon>Actinomycetes</taxon>
        <taxon>Streptosporangiales</taxon>
        <taxon>Streptosporangiaceae</taxon>
        <taxon>Microbispora</taxon>
    </lineage>
</organism>
<evidence type="ECO:0000256" key="1">
    <source>
        <dbReference type="SAM" id="MobiDB-lite"/>
    </source>
</evidence>
<feature type="compositionally biased region" description="Basic and acidic residues" evidence="1">
    <location>
        <begin position="623"/>
        <end position="639"/>
    </location>
</feature>
<feature type="compositionally biased region" description="Basic and acidic residues" evidence="1">
    <location>
        <begin position="168"/>
        <end position="181"/>
    </location>
</feature>
<feature type="compositionally biased region" description="Low complexity" evidence="1">
    <location>
        <begin position="601"/>
        <end position="617"/>
    </location>
</feature>
<feature type="compositionally biased region" description="Basic and acidic residues" evidence="1">
    <location>
        <begin position="509"/>
        <end position="519"/>
    </location>
</feature>
<dbReference type="EMBL" id="CP108085">
    <property type="protein sequence ID" value="WUP75870.1"/>
    <property type="molecule type" value="Genomic_DNA"/>
</dbReference>
<feature type="region of interest" description="Disordered" evidence="1">
    <location>
        <begin position="109"/>
        <end position="139"/>
    </location>
</feature>
<feature type="compositionally biased region" description="Low complexity" evidence="1">
    <location>
        <begin position="272"/>
        <end position="310"/>
    </location>
</feature>
<feature type="compositionally biased region" description="Pro residues" evidence="1">
    <location>
        <begin position="260"/>
        <end position="271"/>
    </location>
</feature>